<reference evidence="1 2" key="1">
    <citation type="submission" date="2018-06" db="EMBL/GenBank/DDBJ databases">
        <title>Mucibacter soli gen. nov., sp. nov., a new member of the family Chitinophagaceae producing mucin.</title>
        <authorList>
            <person name="Kim M.-K."/>
            <person name="Park S."/>
            <person name="Kim T.-S."/>
            <person name="Joung Y."/>
            <person name="Han J.-H."/>
            <person name="Kim S.B."/>
        </authorList>
    </citation>
    <scope>NUCLEOTIDE SEQUENCE [LARGE SCALE GENOMIC DNA]</scope>
    <source>
        <strain evidence="1 2">R1-15</strain>
    </source>
</reference>
<name>A0A2W2C2H5_9BACT</name>
<evidence type="ECO:0000313" key="1">
    <source>
        <dbReference type="EMBL" id="PZF74293.1"/>
    </source>
</evidence>
<dbReference type="EMBL" id="QKTW01000006">
    <property type="protein sequence ID" value="PZF74293.1"/>
    <property type="molecule type" value="Genomic_DNA"/>
</dbReference>
<organism evidence="1 2">
    <name type="scientific">Taibaiella soli</name>
    <dbReference type="NCBI Taxonomy" id="1649169"/>
    <lineage>
        <taxon>Bacteria</taxon>
        <taxon>Pseudomonadati</taxon>
        <taxon>Bacteroidota</taxon>
        <taxon>Chitinophagia</taxon>
        <taxon>Chitinophagales</taxon>
        <taxon>Chitinophagaceae</taxon>
        <taxon>Taibaiella</taxon>
    </lineage>
</organism>
<proteinExistence type="predicted"/>
<dbReference type="OrthoDB" id="1453629at2"/>
<protein>
    <submittedName>
        <fullName evidence="1">Uncharacterized protein</fullName>
    </submittedName>
</protein>
<gene>
    <name evidence="1" type="ORF">DN068_04600</name>
</gene>
<dbReference type="RefSeq" id="WP_110997709.1">
    <property type="nucleotide sequence ID" value="NZ_QKTW01000006.1"/>
</dbReference>
<keyword evidence="2" id="KW-1185">Reference proteome</keyword>
<comment type="caution">
    <text evidence="1">The sequence shown here is derived from an EMBL/GenBank/DDBJ whole genome shotgun (WGS) entry which is preliminary data.</text>
</comment>
<dbReference type="Proteomes" id="UP000248745">
    <property type="component" value="Unassembled WGS sequence"/>
</dbReference>
<sequence length="321" mass="35739">MRKLSFIVGLGLLFAGCSSNEHDLKIPDTVAVTKNANEQQFPGTRVLMEVPKGYELSRQFVRFQKDSNTYIQVLESPGTDFYDRKPAVMSGFDAAVKSGKISKEYYKKEFKLGAYDALLYYAADDQPNQEQIVLFFGDKQFAVMASGEIPAGNKEAREEVLHALLSMNVDTATKADVTSLAGYTVDVANTEFAYNGNAGQAFFYTIGGKGDPVNNPFEDQITVSTLPAMTNEAKMLYAQKLLERYKSRMNVTDVAEKEVNLNGNYAYEISFKSEYQGKKSTAYQLVTGDDKITLLLVGSIYNRPEVLMPQVKQIAQTLRVK</sequence>
<evidence type="ECO:0000313" key="2">
    <source>
        <dbReference type="Proteomes" id="UP000248745"/>
    </source>
</evidence>
<accession>A0A2W2C2H5</accession>
<dbReference type="AlphaFoldDB" id="A0A2W2C2H5"/>
<dbReference type="PROSITE" id="PS51257">
    <property type="entry name" value="PROKAR_LIPOPROTEIN"/>
    <property type="match status" value="1"/>
</dbReference>